<keyword evidence="3" id="KW-1185">Reference proteome</keyword>
<evidence type="ECO:0000313" key="3">
    <source>
        <dbReference type="Proteomes" id="UP001604336"/>
    </source>
</evidence>
<feature type="region of interest" description="Disordered" evidence="1">
    <location>
        <begin position="31"/>
        <end position="98"/>
    </location>
</feature>
<dbReference type="AlphaFoldDB" id="A0ABD1SD88"/>
<gene>
    <name evidence="2" type="ORF">Adt_23908</name>
</gene>
<name>A0ABD1SD88_9LAMI</name>
<dbReference type="EMBL" id="JBFOLK010000007">
    <property type="protein sequence ID" value="KAL2498358.1"/>
    <property type="molecule type" value="Genomic_DNA"/>
</dbReference>
<evidence type="ECO:0000313" key="2">
    <source>
        <dbReference type="EMBL" id="KAL2498358.1"/>
    </source>
</evidence>
<evidence type="ECO:0000256" key="1">
    <source>
        <dbReference type="SAM" id="MobiDB-lite"/>
    </source>
</evidence>
<protein>
    <submittedName>
        <fullName evidence="2">Uncharacterized protein</fullName>
    </submittedName>
</protein>
<feature type="compositionally biased region" description="Basic and acidic residues" evidence="1">
    <location>
        <begin position="38"/>
        <end position="67"/>
    </location>
</feature>
<sequence>MFSMSLFGEFNNHEHNTYGVAYSSVVEASVAAPCSPEPEQKRGLGQRDGEGGGNVVRRDGAGTHGSDDGGFSLAEKPLNGLSVSRQKEKPWEEMPDLEPSDFLPLPFLEMTLLAIAKRTLNSTTRHPW</sequence>
<reference evidence="3" key="1">
    <citation type="submission" date="2024-07" db="EMBL/GenBank/DDBJ databases">
        <title>Two chromosome-level genome assemblies of Korean endemic species Abeliophyllum distichum and Forsythia ovata (Oleaceae).</title>
        <authorList>
            <person name="Jang H."/>
        </authorList>
    </citation>
    <scope>NUCLEOTIDE SEQUENCE [LARGE SCALE GENOMIC DNA]</scope>
</reference>
<proteinExistence type="predicted"/>
<dbReference type="Proteomes" id="UP001604336">
    <property type="component" value="Unassembled WGS sequence"/>
</dbReference>
<accession>A0ABD1SD88</accession>
<comment type="caution">
    <text evidence="2">The sequence shown here is derived from an EMBL/GenBank/DDBJ whole genome shotgun (WGS) entry which is preliminary data.</text>
</comment>
<organism evidence="2 3">
    <name type="scientific">Abeliophyllum distichum</name>
    <dbReference type="NCBI Taxonomy" id="126358"/>
    <lineage>
        <taxon>Eukaryota</taxon>
        <taxon>Viridiplantae</taxon>
        <taxon>Streptophyta</taxon>
        <taxon>Embryophyta</taxon>
        <taxon>Tracheophyta</taxon>
        <taxon>Spermatophyta</taxon>
        <taxon>Magnoliopsida</taxon>
        <taxon>eudicotyledons</taxon>
        <taxon>Gunneridae</taxon>
        <taxon>Pentapetalae</taxon>
        <taxon>asterids</taxon>
        <taxon>lamiids</taxon>
        <taxon>Lamiales</taxon>
        <taxon>Oleaceae</taxon>
        <taxon>Forsythieae</taxon>
        <taxon>Abeliophyllum</taxon>
    </lineage>
</organism>